<protein>
    <submittedName>
        <fullName evidence="1">Uncharacterized protein</fullName>
    </submittedName>
</protein>
<keyword evidence="2" id="KW-1185">Reference proteome</keyword>
<dbReference type="AlphaFoldDB" id="A0A6A6X8Z8"/>
<name>A0A6A6X8Z8_9PLEO</name>
<accession>A0A6A6X8Z8</accession>
<proteinExistence type="predicted"/>
<feature type="non-terminal residue" evidence="1">
    <location>
        <position position="1"/>
    </location>
</feature>
<dbReference type="OrthoDB" id="5986190at2759"/>
<evidence type="ECO:0000313" key="2">
    <source>
        <dbReference type="Proteomes" id="UP000799757"/>
    </source>
</evidence>
<dbReference type="EMBL" id="MU001969">
    <property type="protein sequence ID" value="KAF2792455.1"/>
    <property type="molecule type" value="Genomic_DNA"/>
</dbReference>
<sequence>FCRLGVQLADLEAKLFSNKQTTTLAIVGPRGTSKLQLALKLAYRTRQKNKNCLVF</sequence>
<evidence type="ECO:0000313" key="1">
    <source>
        <dbReference type="EMBL" id="KAF2792455.1"/>
    </source>
</evidence>
<dbReference type="Proteomes" id="UP000799757">
    <property type="component" value="Unassembled WGS sequence"/>
</dbReference>
<gene>
    <name evidence="1" type="ORF">K505DRAFT_246647</name>
</gene>
<reference evidence="1" key="1">
    <citation type="journal article" date="2020" name="Stud. Mycol.">
        <title>101 Dothideomycetes genomes: a test case for predicting lifestyles and emergence of pathogens.</title>
        <authorList>
            <person name="Haridas S."/>
            <person name="Albert R."/>
            <person name="Binder M."/>
            <person name="Bloem J."/>
            <person name="Labutti K."/>
            <person name="Salamov A."/>
            <person name="Andreopoulos B."/>
            <person name="Baker S."/>
            <person name="Barry K."/>
            <person name="Bills G."/>
            <person name="Bluhm B."/>
            <person name="Cannon C."/>
            <person name="Castanera R."/>
            <person name="Culley D."/>
            <person name="Daum C."/>
            <person name="Ezra D."/>
            <person name="Gonzalez J."/>
            <person name="Henrissat B."/>
            <person name="Kuo A."/>
            <person name="Liang C."/>
            <person name="Lipzen A."/>
            <person name="Lutzoni F."/>
            <person name="Magnuson J."/>
            <person name="Mondo S."/>
            <person name="Nolan M."/>
            <person name="Ohm R."/>
            <person name="Pangilinan J."/>
            <person name="Park H.-J."/>
            <person name="Ramirez L."/>
            <person name="Alfaro M."/>
            <person name="Sun H."/>
            <person name="Tritt A."/>
            <person name="Yoshinaga Y."/>
            <person name="Zwiers L.-H."/>
            <person name="Turgeon B."/>
            <person name="Goodwin S."/>
            <person name="Spatafora J."/>
            <person name="Crous P."/>
            <person name="Grigoriev I."/>
        </authorList>
    </citation>
    <scope>NUCLEOTIDE SEQUENCE</scope>
    <source>
        <strain evidence="1">CBS 109.77</strain>
    </source>
</reference>
<organism evidence="1 2">
    <name type="scientific">Melanomma pulvis-pyrius CBS 109.77</name>
    <dbReference type="NCBI Taxonomy" id="1314802"/>
    <lineage>
        <taxon>Eukaryota</taxon>
        <taxon>Fungi</taxon>
        <taxon>Dikarya</taxon>
        <taxon>Ascomycota</taxon>
        <taxon>Pezizomycotina</taxon>
        <taxon>Dothideomycetes</taxon>
        <taxon>Pleosporomycetidae</taxon>
        <taxon>Pleosporales</taxon>
        <taxon>Melanommataceae</taxon>
        <taxon>Melanomma</taxon>
    </lineage>
</organism>